<accession>A0A5E4AX92</accession>
<proteinExistence type="predicted"/>
<name>A0A5E4AX92_MARMO</name>
<keyword evidence="2" id="KW-1185">Reference proteome</keyword>
<protein>
    <submittedName>
        <fullName evidence="1">Uncharacterized protein</fullName>
    </submittedName>
</protein>
<organism evidence="1 2">
    <name type="scientific">Marmota monax</name>
    <name type="common">Woodchuck</name>
    <dbReference type="NCBI Taxonomy" id="9995"/>
    <lineage>
        <taxon>Eukaryota</taxon>
        <taxon>Metazoa</taxon>
        <taxon>Chordata</taxon>
        <taxon>Craniata</taxon>
        <taxon>Vertebrata</taxon>
        <taxon>Euteleostomi</taxon>
        <taxon>Mammalia</taxon>
        <taxon>Eutheria</taxon>
        <taxon>Euarchontoglires</taxon>
        <taxon>Glires</taxon>
        <taxon>Rodentia</taxon>
        <taxon>Sciuromorpha</taxon>
        <taxon>Sciuridae</taxon>
        <taxon>Xerinae</taxon>
        <taxon>Marmotini</taxon>
        <taxon>Marmota</taxon>
    </lineage>
</organism>
<dbReference type="AlphaFoldDB" id="A0A5E4AX92"/>
<sequence>MCPTPGEVHGSVLPSPPPWGLFSPRPVWAFSGSAPRVQFSLGLSWPGRWVLQDNLATQVPWAPRDCHRLLLSERFGLGLCQAGGVVPCMPDCSPLAAWSVPLCLGASLCARWVGGSLLSTEGHSGRWGGHCGPVSPPPAISLGALDLQVPVWVPAAVSTPPISAVTGRAAG</sequence>
<dbReference type="Proteomes" id="UP000335636">
    <property type="component" value="Unassembled WGS sequence"/>
</dbReference>
<evidence type="ECO:0000313" key="1">
    <source>
        <dbReference type="EMBL" id="VTJ61440.1"/>
    </source>
</evidence>
<evidence type="ECO:0000313" key="2">
    <source>
        <dbReference type="Proteomes" id="UP000335636"/>
    </source>
</evidence>
<comment type="caution">
    <text evidence="1">The sequence shown here is derived from an EMBL/GenBank/DDBJ whole genome shotgun (WGS) entry which is preliminary data.</text>
</comment>
<gene>
    <name evidence="1" type="ORF">MONAX_5E011541</name>
</gene>
<dbReference type="EMBL" id="CABDUW010000175">
    <property type="protein sequence ID" value="VTJ61440.1"/>
    <property type="molecule type" value="Genomic_DNA"/>
</dbReference>
<reference evidence="1" key="1">
    <citation type="submission" date="2019-04" db="EMBL/GenBank/DDBJ databases">
        <authorList>
            <person name="Alioto T."/>
            <person name="Alioto T."/>
        </authorList>
    </citation>
    <scope>NUCLEOTIDE SEQUENCE [LARGE SCALE GENOMIC DNA]</scope>
</reference>